<feature type="transmembrane region" description="Helical" evidence="1">
    <location>
        <begin position="31"/>
        <end position="51"/>
    </location>
</feature>
<dbReference type="AlphaFoldDB" id="A0A1F5NUP6"/>
<dbReference type="STRING" id="1817825.A2720_02525"/>
<organism evidence="2 3">
    <name type="scientific">Candidatus Doudnabacteria bacterium RIFCSPHIGHO2_01_FULL_46_24</name>
    <dbReference type="NCBI Taxonomy" id="1817825"/>
    <lineage>
        <taxon>Bacteria</taxon>
        <taxon>Candidatus Doudnaibacteriota</taxon>
    </lineage>
</organism>
<evidence type="ECO:0000313" key="2">
    <source>
        <dbReference type="EMBL" id="OGE81391.1"/>
    </source>
</evidence>
<dbReference type="Proteomes" id="UP000178892">
    <property type="component" value="Unassembled WGS sequence"/>
</dbReference>
<feature type="transmembrane region" description="Helical" evidence="1">
    <location>
        <begin position="105"/>
        <end position="124"/>
    </location>
</feature>
<gene>
    <name evidence="2" type="ORF">A2720_02525</name>
</gene>
<keyword evidence="1" id="KW-1133">Transmembrane helix</keyword>
<comment type="caution">
    <text evidence="2">The sequence shown here is derived from an EMBL/GenBank/DDBJ whole genome shotgun (WGS) entry which is preliminary data.</text>
</comment>
<name>A0A1F5NUP6_9BACT</name>
<dbReference type="EMBL" id="MFEL01000008">
    <property type="protein sequence ID" value="OGE81391.1"/>
    <property type="molecule type" value="Genomic_DNA"/>
</dbReference>
<feature type="transmembrane region" description="Helical" evidence="1">
    <location>
        <begin position="6"/>
        <end position="24"/>
    </location>
</feature>
<keyword evidence="1" id="KW-0812">Transmembrane</keyword>
<proteinExistence type="predicted"/>
<accession>A0A1F5NUP6</accession>
<feature type="transmembrane region" description="Helical" evidence="1">
    <location>
        <begin position="57"/>
        <end position="74"/>
    </location>
</feature>
<evidence type="ECO:0000256" key="1">
    <source>
        <dbReference type="SAM" id="Phobius"/>
    </source>
</evidence>
<sequence length="149" mass="16685">MTLIYALSSIIIITGLTMGLNKLTNKKICPVCAGVALTWVGMLTLKFFFGYTIDKTLLAMLMGGSAVGISYYLDSYVPIRYYLPWRFLSVVPGFVAVYSLLAENWIVFIVFLTVWLTSLWFFVLKNKKSDSGSDGGKVAELEKEFDKCC</sequence>
<reference evidence="2 3" key="1">
    <citation type="journal article" date="2016" name="Nat. Commun.">
        <title>Thousands of microbial genomes shed light on interconnected biogeochemical processes in an aquifer system.</title>
        <authorList>
            <person name="Anantharaman K."/>
            <person name="Brown C.T."/>
            <person name="Hug L.A."/>
            <person name="Sharon I."/>
            <person name="Castelle C.J."/>
            <person name="Probst A.J."/>
            <person name="Thomas B.C."/>
            <person name="Singh A."/>
            <person name="Wilkins M.J."/>
            <person name="Karaoz U."/>
            <person name="Brodie E.L."/>
            <person name="Williams K.H."/>
            <person name="Hubbard S.S."/>
            <person name="Banfield J.F."/>
        </authorList>
    </citation>
    <scope>NUCLEOTIDE SEQUENCE [LARGE SCALE GENOMIC DNA]</scope>
</reference>
<feature type="transmembrane region" description="Helical" evidence="1">
    <location>
        <begin position="81"/>
        <end position="99"/>
    </location>
</feature>
<evidence type="ECO:0000313" key="3">
    <source>
        <dbReference type="Proteomes" id="UP000178892"/>
    </source>
</evidence>
<protein>
    <submittedName>
        <fullName evidence="2">Uncharacterized protein</fullName>
    </submittedName>
</protein>
<keyword evidence="1" id="KW-0472">Membrane</keyword>